<protein>
    <submittedName>
        <fullName evidence="1">Competence protein ComGC</fullName>
    </submittedName>
</protein>
<evidence type="ECO:0000313" key="2">
    <source>
        <dbReference type="Proteomes" id="UP001589691"/>
    </source>
</evidence>
<name>A0ABV5WWA8_9LACO</name>
<reference evidence="1 2" key="1">
    <citation type="submission" date="2024-09" db="EMBL/GenBank/DDBJ databases">
        <authorList>
            <person name="Sun Q."/>
            <person name="Mori K."/>
        </authorList>
    </citation>
    <scope>NUCLEOTIDE SEQUENCE [LARGE SCALE GENOMIC DNA]</scope>
    <source>
        <strain evidence="1 2">TBRC 4576</strain>
    </source>
</reference>
<keyword evidence="2" id="KW-1185">Reference proteome</keyword>
<dbReference type="Gene3D" id="3.30.700.10">
    <property type="entry name" value="Glycoprotein, Type 4 Pilin"/>
    <property type="match status" value="1"/>
</dbReference>
<gene>
    <name evidence="1" type="ORF">ACFFLI_09425</name>
</gene>
<accession>A0ABV5WWA8</accession>
<dbReference type="Proteomes" id="UP001589691">
    <property type="component" value="Unassembled WGS sequence"/>
</dbReference>
<comment type="caution">
    <text evidence="1">The sequence shown here is derived from an EMBL/GenBank/DDBJ whole genome shotgun (WGS) entry which is preliminary data.</text>
</comment>
<organism evidence="1 2">
    <name type="scientific">Lactiplantibacillus modestisalitolerans</name>
    <dbReference type="NCBI Taxonomy" id="1457219"/>
    <lineage>
        <taxon>Bacteria</taxon>
        <taxon>Bacillati</taxon>
        <taxon>Bacillota</taxon>
        <taxon>Bacilli</taxon>
        <taxon>Lactobacillales</taxon>
        <taxon>Lactobacillaceae</taxon>
        <taxon>Lactiplantibacillus</taxon>
    </lineage>
</organism>
<dbReference type="EMBL" id="JBHLZY010000025">
    <property type="protein sequence ID" value="MFB9770080.1"/>
    <property type="molecule type" value="Genomic_DNA"/>
</dbReference>
<dbReference type="RefSeq" id="WP_263854450.1">
    <property type="nucleotide sequence ID" value="NZ_BJEA01000004.1"/>
</dbReference>
<dbReference type="InterPro" id="IPR045584">
    <property type="entry name" value="Pilin-like"/>
</dbReference>
<dbReference type="SUPFAM" id="SSF54523">
    <property type="entry name" value="Pili subunits"/>
    <property type="match status" value="1"/>
</dbReference>
<evidence type="ECO:0000313" key="1">
    <source>
        <dbReference type="EMBL" id="MFB9770080.1"/>
    </source>
</evidence>
<sequence>MVVVLLIISVLMLIVMPNLSNNRQVANHKSDEALARVIKGQAELYELDKGETLKGGDDQEKIANLVNAGYLTADQQKAAQKNRLVIKWPDGAAQQNVANASA</sequence>
<proteinExistence type="predicted"/>